<dbReference type="EMBL" id="AP014597">
    <property type="protein sequence ID" value="BAU17944.1"/>
    <property type="molecule type" value="Genomic_DNA"/>
</dbReference>
<dbReference type="Proteomes" id="UP000217431">
    <property type="component" value="Chromosome I"/>
</dbReference>
<organism evidence="1 2">
    <name type="scientific">Prevotella intermedia</name>
    <dbReference type="NCBI Taxonomy" id="28131"/>
    <lineage>
        <taxon>Bacteria</taxon>
        <taxon>Pseudomonadati</taxon>
        <taxon>Bacteroidota</taxon>
        <taxon>Bacteroidia</taxon>
        <taxon>Bacteroidales</taxon>
        <taxon>Prevotellaceae</taxon>
        <taxon>Prevotella</taxon>
    </lineage>
</organism>
<sequence length="429" mass="49001">MRPFENSQKNAMREAMERVYSWKQEHTEEYSRFSLDMMKVERNDFSCLERIFKMAVGFVPASVLIECQKLFASNSEIVLSADEKAAAATRVVDELMELKGYLRFGVYTETIGKKSDANHAQTTERGEQFLIREFSLADEDQSEKDDEHIYIPFVTTQEFWDSLPSFIQMAVFTLGKGHSADEMATLSKRIMLSAIQALPEMFIKVRNQIMAGSNSLLMCTLYYVCYDHGLSKSAMALSKVSLGTKQTSYIRESVKAIVESLVETSITKGLDKKTEWTKQSKGIEDSELRQAIKTTLANTQGKHGRRTILQEERSLDDILIADNKQALKEAIMTALNDMEHENETAYIKAALIRSNHLSSDISFAVFLRAICSFADKEYKYDSAQRVDSFILYEKKNFEASKSSKWQRGRRIVSYLTEVFRAMPNTIDKP</sequence>
<proteinExistence type="predicted"/>
<dbReference type="AlphaFoldDB" id="A0A0S3UK94"/>
<dbReference type="RefSeq" id="WP_232510344.1">
    <property type="nucleotide sequence ID" value="NZ_AP014597.1"/>
</dbReference>
<evidence type="ECO:0000313" key="1">
    <source>
        <dbReference type="EMBL" id="BAU17944.1"/>
    </source>
</evidence>
<protein>
    <submittedName>
        <fullName evidence="1">Uncharacterized protein</fullName>
    </submittedName>
</protein>
<gene>
    <name evidence="1" type="ORF">PIOMA14_I_1436</name>
</gene>
<name>A0A0S3UK94_PREIN</name>
<evidence type="ECO:0000313" key="2">
    <source>
        <dbReference type="Proteomes" id="UP000217431"/>
    </source>
</evidence>
<accession>A0A0S3UK94</accession>
<reference evidence="1 2" key="1">
    <citation type="journal article" date="2016" name="DNA Res.">
        <title>The complete genome sequencing of Prevotella intermedia strain OMA14 and a subsequent fine-scale, intra-species genomic comparison reveal an unusual amplification of conjugative and mobile transposons and identify a novel Prevotella-lineage-specific repeat.</title>
        <authorList>
            <person name="Naito M."/>
            <person name="Ogura Y."/>
            <person name="Itoh T."/>
            <person name="Shoji M."/>
            <person name="Okamoto M."/>
            <person name="Hayashi T."/>
            <person name="Nakayama K."/>
        </authorList>
    </citation>
    <scope>NUCLEOTIDE SEQUENCE [LARGE SCALE GENOMIC DNA]</scope>
    <source>
        <strain evidence="1 2">OMA14</strain>
    </source>
</reference>